<gene>
    <name evidence="1" type="ORF">H7I41_12035</name>
</gene>
<dbReference type="EMBL" id="JACKSJ010000093">
    <property type="protein sequence ID" value="MCV7170646.1"/>
    <property type="molecule type" value="Genomic_DNA"/>
</dbReference>
<accession>A0A9X2YNV3</accession>
<dbReference type="RefSeq" id="WP_264012828.1">
    <property type="nucleotide sequence ID" value="NZ_JACKSJ010000093.1"/>
</dbReference>
<reference evidence="1" key="2">
    <citation type="journal article" date="2022" name="BMC Genomics">
        <title>Comparative genome analysis of mycobacteria focusing on tRNA and non-coding RNA.</title>
        <authorList>
            <person name="Behra P.R.K."/>
            <person name="Pettersson B.M.F."/>
            <person name="Ramesh M."/>
            <person name="Das S."/>
            <person name="Dasgupta S."/>
            <person name="Kirsebom L.A."/>
        </authorList>
    </citation>
    <scope>NUCLEOTIDE SEQUENCE</scope>
    <source>
        <strain evidence="1">DSM 44615</strain>
    </source>
</reference>
<dbReference type="AlphaFoldDB" id="A0A9X2YNV3"/>
<evidence type="ECO:0000313" key="1">
    <source>
        <dbReference type="EMBL" id="MCV7170646.1"/>
    </source>
</evidence>
<evidence type="ECO:0000313" key="2">
    <source>
        <dbReference type="Proteomes" id="UP001140293"/>
    </source>
</evidence>
<keyword evidence="2" id="KW-1185">Reference proteome</keyword>
<name>A0A9X2YNV3_9MYCO</name>
<reference evidence="1" key="1">
    <citation type="submission" date="2020-07" db="EMBL/GenBank/DDBJ databases">
        <authorList>
            <person name="Pettersson B.M.F."/>
            <person name="Behra P.R.K."/>
            <person name="Ramesh M."/>
            <person name="Das S."/>
            <person name="Dasgupta S."/>
            <person name="Kirsebom L.A."/>
        </authorList>
    </citation>
    <scope>NUCLEOTIDE SEQUENCE</scope>
    <source>
        <strain evidence="1">DSM 44615</strain>
    </source>
</reference>
<dbReference type="Proteomes" id="UP001140293">
    <property type="component" value="Unassembled WGS sequence"/>
</dbReference>
<proteinExistence type="predicted"/>
<sequence>MEAFASVYVDMAASPAAVRAAVTDLPLPDGVLEAVVDDRSVTDTFGCRIAVDLTGTFDEQGDGLTIAREYARQLSALLGVPAFAFPDLLRLDSPHRFLQ</sequence>
<comment type="caution">
    <text evidence="1">The sequence shown here is derived from an EMBL/GenBank/DDBJ whole genome shotgun (WGS) entry which is preliminary data.</text>
</comment>
<organism evidence="1 2">
    <name type="scientific">[Mycobacterium] manitobense</name>
    <dbReference type="NCBI Taxonomy" id="190147"/>
    <lineage>
        <taxon>Bacteria</taxon>
        <taxon>Bacillati</taxon>
        <taxon>Actinomycetota</taxon>
        <taxon>Actinomycetes</taxon>
        <taxon>Mycobacteriales</taxon>
        <taxon>Mycobacteriaceae</taxon>
        <taxon>Mycolicibacterium</taxon>
    </lineage>
</organism>
<protein>
    <submittedName>
        <fullName evidence="1">Uncharacterized protein</fullName>
    </submittedName>
</protein>